<comment type="function">
    <text evidence="1 9">Catalyzes the synthesis of GMP from XMP.</text>
</comment>
<dbReference type="FunFam" id="3.30.300.10:FF:000002">
    <property type="entry name" value="GMP synthase [glutamine-hydrolyzing]"/>
    <property type="match status" value="1"/>
</dbReference>
<dbReference type="SUPFAM" id="SSF52402">
    <property type="entry name" value="Adenine nucleotide alpha hydrolases-like"/>
    <property type="match status" value="1"/>
</dbReference>
<keyword evidence="4 9" id="KW-0547">Nucleotide-binding</keyword>
<dbReference type="GO" id="GO:0003921">
    <property type="term" value="F:GMP synthase activity"/>
    <property type="evidence" value="ECO:0007669"/>
    <property type="project" value="InterPro"/>
</dbReference>
<evidence type="ECO:0000256" key="5">
    <source>
        <dbReference type="ARBA" id="ARBA00022749"/>
    </source>
</evidence>
<keyword evidence="5 9" id="KW-0332">GMP biosynthesis</keyword>
<organism evidence="12 13">
    <name type="scientific">Bilophila wadsworthia (strain 3_1_6)</name>
    <dbReference type="NCBI Taxonomy" id="563192"/>
    <lineage>
        <taxon>Bacteria</taxon>
        <taxon>Pseudomonadati</taxon>
        <taxon>Thermodesulfobacteriota</taxon>
        <taxon>Desulfovibrionia</taxon>
        <taxon>Desulfovibrionales</taxon>
        <taxon>Desulfovibrionaceae</taxon>
        <taxon>Bilophila</taxon>
    </lineage>
</organism>
<dbReference type="NCBIfam" id="NF000848">
    <property type="entry name" value="PRK00074.1"/>
    <property type="match status" value="1"/>
</dbReference>
<dbReference type="EC" id="6.3.5.2" evidence="9"/>
<dbReference type="Pfam" id="PF02540">
    <property type="entry name" value="NAD_synthase"/>
    <property type="match status" value="1"/>
</dbReference>
<evidence type="ECO:0000259" key="11">
    <source>
        <dbReference type="PROSITE" id="PS51553"/>
    </source>
</evidence>
<reference evidence="12 13" key="2">
    <citation type="submission" date="2013-04" db="EMBL/GenBank/DDBJ databases">
        <title>The Genome Sequence of Bilophila wadsworthia 3_1_6.</title>
        <authorList>
            <consortium name="The Broad Institute Genomics Platform"/>
            <person name="Earl A."/>
            <person name="Ward D."/>
            <person name="Feldgarden M."/>
            <person name="Gevers D."/>
            <person name="Sibley C."/>
            <person name="Strauss J."/>
            <person name="Allen-Vercoe E."/>
            <person name="Walker B."/>
            <person name="Young S."/>
            <person name="Zeng Q."/>
            <person name="Gargeya S."/>
            <person name="Fitzgerald M."/>
            <person name="Haas B."/>
            <person name="Abouelleil A."/>
            <person name="Allen A.W."/>
            <person name="Alvarado L."/>
            <person name="Arachchi H.M."/>
            <person name="Berlin A.M."/>
            <person name="Chapman S.B."/>
            <person name="Gainer-Dewar J."/>
            <person name="Goldberg J."/>
            <person name="Griggs A."/>
            <person name="Gujja S."/>
            <person name="Hansen M."/>
            <person name="Howarth C."/>
            <person name="Imamovic A."/>
            <person name="Ireland A."/>
            <person name="Larimer J."/>
            <person name="McCowan C."/>
            <person name="Murphy C."/>
            <person name="Pearson M."/>
            <person name="Poon T.W."/>
            <person name="Priest M."/>
            <person name="Roberts A."/>
            <person name="Saif S."/>
            <person name="Shea T."/>
            <person name="Sisk P."/>
            <person name="Sykes S."/>
            <person name="Wortman J."/>
            <person name="Nusbaum C."/>
            <person name="Birren B."/>
        </authorList>
    </citation>
    <scope>NUCLEOTIDE SEQUENCE [LARGE SCALE GENOMIC DNA]</scope>
    <source>
        <strain evidence="12 13">3_1_6</strain>
    </source>
</reference>
<feature type="active site" description="Nucleophile" evidence="9">
    <location>
        <position position="81"/>
    </location>
</feature>
<dbReference type="Gene3D" id="3.40.50.620">
    <property type="entry name" value="HUPs"/>
    <property type="match status" value="1"/>
</dbReference>
<dbReference type="Pfam" id="PF00958">
    <property type="entry name" value="GMP_synt_C"/>
    <property type="match status" value="1"/>
</dbReference>
<accession>E5YBB9</accession>
<feature type="domain" description="GMPS ATP-PPase" evidence="11">
    <location>
        <begin position="197"/>
        <end position="388"/>
    </location>
</feature>
<dbReference type="UniPathway" id="UPA00189">
    <property type="reaction ID" value="UER00296"/>
</dbReference>
<dbReference type="PRINTS" id="PR00096">
    <property type="entry name" value="GATASE"/>
</dbReference>
<dbReference type="AlphaFoldDB" id="E5YBB9"/>
<dbReference type="InterPro" id="IPR022310">
    <property type="entry name" value="NAD/GMP_synthase"/>
</dbReference>
<dbReference type="InterPro" id="IPR029062">
    <property type="entry name" value="Class_I_gatase-like"/>
</dbReference>
<evidence type="ECO:0000256" key="2">
    <source>
        <dbReference type="ARBA" id="ARBA00005153"/>
    </source>
</evidence>
<dbReference type="HOGENOM" id="CLU_014340_0_5_7"/>
<dbReference type="NCBIfam" id="TIGR00884">
    <property type="entry name" value="guaA_Cterm"/>
    <property type="match status" value="1"/>
</dbReference>
<dbReference type="Proteomes" id="UP000006034">
    <property type="component" value="Unassembled WGS sequence"/>
</dbReference>
<evidence type="ECO:0000256" key="6">
    <source>
        <dbReference type="ARBA" id="ARBA00022755"/>
    </source>
</evidence>
<dbReference type="PROSITE" id="PS51553">
    <property type="entry name" value="GMPS_ATP_PPASE"/>
    <property type="match status" value="1"/>
</dbReference>
<evidence type="ECO:0000256" key="4">
    <source>
        <dbReference type="ARBA" id="ARBA00022741"/>
    </source>
</evidence>
<dbReference type="InterPro" id="IPR004739">
    <property type="entry name" value="GMP_synth_GATase"/>
</dbReference>
<dbReference type="EMBL" id="ADCP02000001">
    <property type="protein sequence ID" value="EFV42726.1"/>
    <property type="molecule type" value="Genomic_DNA"/>
</dbReference>
<dbReference type="PANTHER" id="PTHR11922:SF2">
    <property type="entry name" value="GMP SYNTHASE [GLUTAMINE-HYDROLYZING]"/>
    <property type="match status" value="1"/>
</dbReference>
<dbReference type="GO" id="GO:0005829">
    <property type="term" value="C:cytosol"/>
    <property type="evidence" value="ECO:0007669"/>
    <property type="project" value="TreeGrafter"/>
</dbReference>
<feature type="active site" evidence="9">
    <location>
        <position position="172"/>
    </location>
</feature>
<dbReference type="STRING" id="563192.HMPREF0179_03492"/>
<dbReference type="CDD" id="cd01742">
    <property type="entry name" value="GATase1_GMP_Synthase"/>
    <property type="match status" value="1"/>
</dbReference>
<evidence type="ECO:0000313" key="12">
    <source>
        <dbReference type="EMBL" id="EFV42726.1"/>
    </source>
</evidence>
<reference evidence="12 13" key="1">
    <citation type="submission" date="2010-10" db="EMBL/GenBank/DDBJ databases">
        <authorList>
            <consortium name="The Broad Institute Genome Sequencing Platform"/>
            <person name="Ward D."/>
            <person name="Earl A."/>
            <person name="Feldgarden M."/>
            <person name="Young S.K."/>
            <person name="Gargeya S."/>
            <person name="Zeng Q."/>
            <person name="Alvarado L."/>
            <person name="Berlin A."/>
            <person name="Bochicchio J."/>
            <person name="Chapman S.B."/>
            <person name="Chen Z."/>
            <person name="Freedman E."/>
            <person name="Gellesch M."/>
            <person name="Goldberg J."/>
            <person name="Griggs A."/>
            <person name="Gujja S."/>
            <person name="Heilman E."/>
            <person name="Heiman D."/>
            <person name="Howarth C."/>
            <person name="Mehta T."/>
            <person name="Neiman D."/>
            <person name="Pearson M."/>
            <person name="Roberts A."/>
            <person name="Saif S."/>
            <person name="Shea T."/>
            <person name="Shenoy N."/>
            <person name="Sisk P."/>
            <person name="Stolte C."/>
            <person name="Sykes S."/>
            <person name="White J."/>
            <person name="Yandava C."/>
            <person name="Allen-Vercoe E."/>
            <person name="Sibley C."/>
            <person name="Ambrose C.E."/>
            <person name="Strauss J."/>
            <person name="Daigneault M."/>
            <person name="Haas B."/>
            <person name="Nusbaum C."/>
            <person name="Birren B."/>
        </authorList>
    </citation>
    <scope>NUCLEOTIDE SEQUENCE [LARGE SCALE GENOMIC DNA]</scope>
    <source>
        <strain evidence="12 13">3_1_6</strain>
    </source>
</reference>
<dbReference type="InterPro" id="IPR017926">
    <property type="entry name" value="GATASE"/>
</dbReference>
<evidence type="ECO:0000256" key="8">
    <source>
        <dbReference type="ARBA" id="ARBA00022962"/>
    </source>
</evidence>
<dbReference type="InterPro" id="IPR014729">
    <property type="entry name" value="Rossmann-like_a/b/a_fold"/>
</dbReference>
<proteinExistence type="inferred from homology"/>
<dbReference type="SUPFAM" id="SSF52317">
    <property type="entry name" value="Class I glutamine amidotransferase-like"/>
    <property type="match status" value="1"/>
</dbReference>
<dbReference type="Gene3D" id="3.40.50.880">
    <property type="match status" value="1"/>
</dbReference>
<keyword evidence="8 9" id="KW-0315">Glutamine amidotransferase</keyword>
<gene>
    <name evidence="9" type="primary">guaA</name>
    <name evidence="12" type="ORF">HMPREF0179_03492</name>
</gene>
<dbReference type="FunFam" id="3.40.50.880:FF:000001">
    <property type="entry name" value="GMP synthase [glutamine-hydrolyzing]"/>
    <property type="match status" value="1"/>
</dbReference>
<comment type="subunit">
    <text evidence="9">Homodimer.</text>
</comment>
<dbReference type="SUPFAM" id="SSF54810">
    <property type="entry name" value="GMP synthetase C-terminal dimerisation domain"/>
    <property type="match status" value="1"/>
</dbReference>
<dbReference type="Gene3D" id="3.30.300.10">
    <property type="match status" value="1"/>
</dbReference>
<keyword evidence="13" id="KW-1185">Reference proteome</keyword>
<dbReference type="GO" id="GO:0005524">
    <property type="term" value="F:ATP binding"/>
    <property type="evidence" value="ECO:0007669"/>
    <property type="project" value="UniProtKB-UniRule"/>
</dbReference>
<sequence length="513" mass="56718">MPSKVIIIDYGSQVTQLIARRVREAGVYSEIHPCVVTAAQVKAMQPSAIILSGGPASVGEKDAPALDKGFLDLGVPVLGICYGMQLLAFNLGGGLEQSETREYGPADLRFVRSCALWDGIDLTKLSRVWMSHGDTVKTPPAGFLVTGSTDTLEVAAMADEARKIYAVQFHPEVHHSVDGDTMLRNFLFKIAKITPDWTMSSFVERVINEVRETVGDGHVVCALSGGVDSTVVAVLLHKAIGKNLHCIFVDNGVLRSGEGDEVVTYLREHFDLNLKLVNAQDRFLDLLAGVEDPEKKRKIIGHTFIDVFDEEARAIGNVEWLAQGTLYPDVIESVSHKGPSAVIKSHHNVGGLPEKMNMKLIEPLRELFKDEVRQVGAELGMPESVIWRQPFPGPGLAIRVIGEVTRERLDILRKADTIVQQELRDAGWYRKIWQGFAVLLPLKTVGVMGDGRTYEHVIALRCVDSVDAMTADWARLPYDLLERISRRIINEVKGVNRVVYDVSSKPPSTIEWE</sequence>
<evidence type="ECO:0000256" key="9">
    <source>
        <dbReference type="HAMAP-Rule" id="MF_00344"/>
    </source>
</evidence>
<dbReference type="PROSITE" id="PS51273">
    <property type="entry name" value="GATASE_TYPE_1"/>
    <property type="match status" value="1"/>
</dbReference>
<keyword evidence="3 9" id="KW-0436">Ligase</keyword>
<evidence type="ECO:0000256" key="1">
    <source>
        <dbReference type="ARBA" id="ARBA00002332"/>
    </source>
</evidence>
<dbReference type="PRINTS" id="PR00097">
    <property type="entry name" value="ANTSNTHASEII"/>
</dbReference>
<feature type="binding site" evidence="10">
    <location>
        <begin position="224"/>
        <end position="230"/>
    </location>
    <ligand>
        <name>ATP</name>
        <dbReference type="ChEBI" id="CHEBI:30616"/>
    </ligand>
</feature>
<dbReference type="eggNOG" id="COG0519">
    <property type="taxonomic scope" value="Bacteria"/>
</dbReference>
<dbReference type="PANTHER" id="PTHR11922">
    <property type="entry name" value="GMP SYNTHASE-RELATED"/>
    <property type="match status" value="1"/>
</dbReference>
<keyword evidence="7 9" id="KW-0067">ATP-binding</keyword>
<dbReference type="NCBIfam" id="TIGR00888">
    <property type="entry name" value="guaA_Nterm"/>
    <property type="match status" value="1"/>
</dbReference>
<dbReference type="InterPro" id="IPR001674">
    <property type="entry name" value="GMP_synth_C"/>
</dbReference>
<evidence type="ECO:0000313" key="13">
    <source>
        <dbReference type="Proteomes" id="UP000006034"/>
    </source>
</evidence>
<dbReference type="HAMAP" id="MF_00344">
    <property type="entry name" value="GMP_synthase"/>
    <property type="match status" value="1"/>
</dbReference>
<feature type="active site" evidence="9">
    <location>
        <position position="170"/>
    </location>
</feature>
<comment type="pathway">
    <text evidence="2 9">Purine metabolism; GMP biosynthesis; GMP from XMP (L-Gln route): step 1/1.</text>
</comment>
<dbReference type="Pfam" id="PF00117">
    <property type="entry name" value="GATase"/>
    <property type="match status" value="1"/>
</dbReference>
<dbReference type="InterPro" id="IPR025777">
    <property type="entry name" value="GMPS_ATP_PPase_dom"/>
</dbReference>
<name>E5YBB9_BILW3</name>
<dbReference type="GeneID" id="78084982"/>
<comment type="catalytic activity">
    <reaction evidence="9">
        <text>XMP + L-glutamine + ATP + H2O = GMP + L-glutamate + AMP + diphosphate + 2 H(+)</text>
        <dbReference type="Rhea" id="RHEA:11680"/>
        <dbReference type="ChEBI" id="CHEBI:15377"/>
        <dbReference type="ChEBI" id="CHEBI:15378"/>
        <dbReference type="ChEBI" id="CHEBI:29985"/>
        <dbReference type="ChEBI" id="CHEBI:30616"/>
        <dbReference type="ChEBI" id="CHEBI:33019"/>
        <dbReference type="ChEBI" id="CHEBI:57464"/>
        <dbReference type="ChEBI" id="CHEBI:58115"/>
        <dbReference type="ChEBI" id="CHEBI:58359"/>
        <dbReference type="ChEBI" id="CHEBI:456215"/>
        <dbReference type="EC" id="6.3.5.2"/>
    </reaction>
</comment>
<dbReference type="InterPro" id="IPR022955">
    <property type="entry name" value="GMP_synthase"/>
</dbReference>
<comment type="caution">
    <text evidence="12">The sequence shown here is derived from an EMBL/GenBank/DDBJ whole genome shotgun (WGS) entry which is preliminary data.</text>
</comment>
<dbReference type="OrthoDB" id="9802219at2"/>
<dbReference type="RefSeq" id="WP_005030393.1">
    <property type="nucleotide sequence ID" value="NZ_KE150238.1"/>
</dbReference>
<evidence type="ECO:0000256" key="10">
    <source>
        <dbReference type="PROSITE-ProRule" id="PRU00886"/>
    </source>
</evidence>
<evidence type="ECO:0000256" key="7">
    <source>
        <dbReference type="ARBA" id="ARBA00022840"/>
    </source>
</evidence>
<dbReference type="FunFam" id="3.40.50.620:FF:000001">
    <property type="entry name" value="GMP synthase [glutamine-hydrolyzing]"/>
    <property type="match status" value="1"/>
</dbReference>
<keyword evidence="6 9" id="KW-0658">Purine biosynthesis</keyword>
<dbReference type="PRINTS" id="PR00099">
    <property type="entry name" value="CPSGATASE"/>
</dbReference>
<protein>
    <recommendedName>
        <fullName evidence="9">GMP synthase [glutamine-hydrolyzing]</fullName>
        <ecNumber evidence="9">6.3.5.2</ecNumber>
    </recommendedName>
    <alternativeName>
        <fullName evidence="9">GMP synthetase</fullName>
    </alternativeName>
    <alternativeName>
        <fullName evidence="9">Glutamine amidotransferase</fullName>
    </alternativeName>
</protein>
<evidence type="ECO:0000256" key="3">
    <source>
        <dbReference type="ARBA" id="ARBA00022598"/>
    </source>
</evidence>
<dbReference type="CDD" id="cd01997">
    <property type="entry name" value="GMP_synthase_C"/>
    <property type="match status" value="1"/>
</dbReference>